<evidence type="ECO:0008006" key="4">
    <source>
        <dbReference type="Google" id="ProtNLM"/>
    </source>
</evidence>
<sequence>MQVYRVYHHPTQGYAAITSGFNWSAAMMNLFWTMSNSLWGPSFLLLIGWIACIAGIVTAGRMNLQMLALTFVALGVLLPLWSGMSAMGWQEKQLKKKGFNLVNKVRAKSGNGAIHTTRQKAGNKKQDSA</sequence>
<dbReference type="RefSeq" id="WP_182810009.1">
    <property type="nucleotide sequence ID" value="NZ_JACJFM010000025.1"/>
</dbReference>
<comment type="caution">
    <text evidence="2">The sequence shown here is derived from an EMBL/GenBank/DDBJ whole genome shotgun (WGS) entry which is preliminary data.</text>
</comment>
<dbReference type="EMBL" id="JACJFM010000025">
    <property type="protein sequence ID" value="MBB1488236.1"/>
    <property type="molecule type" value="Genomic_DNA"/>
</dbReference>
<gene>
    <name evidence="2" type="ORF">H4O21_16660</name>
</gene>
<evidence type="ECO:0000313" key="2">
    <source>
        <dbReference type="EMBL" id="MBB1488236.1"/>
    </source>
</evidence>
<keyword evidence="1" id="KW-1133">Transmembrane helix</keyword>
<feature type="transmembrane region" description="Helical" evidence="1">
    <location>
        <begin position="66"/>
        <end position="89"/>
    </location>
</feature>
<reference evidence="2 3" key="1">
    <citation type="submission" date="2020-08" db="EMBL/GenBank/DDBJ databases">
        <title>Oceanospirillum sp. nov. isolated from marine sediment.</title>
        <authorList>
            <person name="Ji X."/>
        </authorList>
    </citation>
    <scope>NUCLEOTIDE SEQUENCE [LARGE SCALE GENOMIC DNA]</scope>
    <source>
        <strain evidence="2 3">D5</strain>
    </source>
</reference>
<dbReference type="Proteomes" id="UP000565262">
    <property type="component" value="Unassembled WGS sequence"/>
</dbReference>
<keyword evidence="3" id="KW-1185">Reference proteome</keyword>
<name>A0A839IVW0_9GAMM</name>
<feature type="transmembrane region" description="Helical" evidence="1">
    <location>
        <begin position="12"/>
        <end position="31"/>
    </location>
</feature>
<accession>A0A839IVW0</accession>
<dbReference type="AlphaFoldDB" id="A0A839IVW0"/>
<proteinExistence type="predicted"/>
<feature type="transmembrane region" description="Helical" evidence="1">
    <location>
        <begin position="43"/>
        <end position="60"/>
    </location>
</feature>
<protein>
    <recommendedName>
        <fullName evidence="4">DUF2628 domain-containing protein</fullName>
    </recommendedName>
</protein>
<evidence type="ECO:0000256" key="1">
    <source>
        <dbReference type="SAM" id="Phobius"/>
    </source>
</evidence>
<evidence type="ECO:0000313" key="3">
    <source>
        <dbReference type="Proteomes" id="UP000565262"/>
    </source>
</evidence>
<organism evidence="2 3">
    <name type="scientific">Oceanospirillum sediminis</name>
    <dbReference type="NCBI Taxonomy" id="2760088"/>
    <lineage>
        <taxon>Bacteria</taxon>
        <taxon>Pseudomonadati</taxon>
        <taxon>Pseudomonadota</taxon>
        <taxon>Gammaproteobacteria</taxon>
        <taxon>Oceanospirillales</taxon>
        <taxon>Oceanospirillaceae</taxon>
        <taxon>Oceanospirillum</taxon>
    </lineage>
</organism>
<keyword evidence="1" id="KW-0812">Transmembrane</keyword>
<keyword evidence="1" id="KW-0472">Membrane</keyword>